<organism evidence="1 2">
    <name type="scientific">Candidatus Giovannonibacteria bacterium GW2011_GWA2_53_7</name>
    <dbReference type="NCBI Taxonomy" id="1618650"/>
    <lineage>
        <taxon>Bacteria</taxon>
        <taxon>Candidatus Giovannoniibacteriota</taxon>
    </lineage>
</organism>
<reference evidence="1 2" key="1">
    <citation type="journal article" date="2015" name="Nature">
        <title>rRNA introns, odd ribosomes, and small enigmatic genomes across a large radiation of phyla.</title>
        <authorList>
            <person name="Brown C.T."/>
            <person name="Hug L.A."/>
            <person name="Thomas B.C."/>
            <person name="Sharon I."/>
            <person name="Castelle C.J."/>
            <person name="Singh A."/>
            <person name="Wilkins M.J."/>
            <person name="Williams K.H."/>
            <person name="Banfield J.F."/>
        </authorList>
    </citation>
    <scope>NUCLEOTIDE SEQUENCE [LARGE SCALE GENOMIC DNA]</scope>
</reference>
<dbReference type="Proteomes" id="UP000034290">
    <property type="component" value="Unassembled WGS sequence"/>
</dbReference>
<sequence>MLREIGRNLKVAYEKIQKTNYSIAFKNSMRVFLGKVAEDTAVWVSSAGTGQKPLFITNPHYWRDVGNAAAGDFLDTISSDLFGTSLCEPLDVQKKVQLTLAVSGLVNPLTPCQNDCNATYNTKQEGLAAVKPLLDDYKLAKQQDPNKKVNCLVYKAEEILGLPGPFPEEIPEMTVGECYDQINRDYNSVLQTAAGERDQCLKQCVKKRRKSNCTATAVWNNINDIQDFGIQVQSFFEPEQNDIGQLLTIYGLTQQKKAEEVVAQKTIVEGEIKSITAKVSGNILTPSSLVKKKAEQPIEESSEIETTQTGSLIADTVGIFTNTLTQRLMERLFKGRCGLNPAECKGPKQTETRLGSLLFGNAPSGIAAARLQFSSLARIDYTIGDPAKSQVAVSDRLVSTGIINSGWQQAIDEKKTLREAIEDGLIDANTTFGFDESNAEAVSGLPYRSILYLRKYRVVPVGWELAALFIRDKSNQNYGLKELMDLYNDCGQDGTPSQFCGLIDPGWVLKAPQTYCRRQGSGDEIISRQFVCDTDTNGDGKINCSSSSVVGGDLGSWIIQRNTDTCVDEPNCVKEDAKGNCLAYGYCFEEKPTWNFGGESCPGYYASCRTYTDSNALAVSYLKDTIDSSNCTAENAGCQAYCPEVGYNAADETWN</sequence>
<name>A0A0G1Y072_9BACT</name>
<dbReference type="EMBL" id="LCRM01000023">
    <property type="protein sequence ID" value="KKW36545.1"/>
    <property type="molecule type" value="Genomic_DNA"/>
</dbReference>
<evidence type="ECO:0000313" key="1">
    <source>
        <dbReference type="EMBL" id="KKW36545.1"/>
    </source>
</evidence>
<evidence type="ECO:0000313" key="2">
    <source>
        <dbReference type="Proteomes" id="UP000034290"/>
    </source>
</evidence>
<dbReference type="AlphaFoldDB" id="A0A0G1Y072"/>
<comment type="caution">
    <text evidence="1">The sequence shown here is derived from an EMBL/GenBank/DDBJ whole genome shotgun (WGS) entry which is preliminary data.</text>
</comment>
<proteinExistence type="predicted"/>
<feature type="non-terminal residue" evidence="1">
    <location>
        <position position="655"/>
    </location>
</feature>
<gene>
    <name evidence="1" type="ORF">UY81_C0023G0001</name>
</gene>
<accession>A0A0G1Y072</accession>
<protein>
    <submittedName>
        <fullName evidence="1">Uncharacterized protein</fullName>
    </submittedName>
</protein>